<proteinExistence type="predicted"/>
<reference evidence="1" key="1">
    <citation type="submission" date="2015-09" db="EMBL/GenBank/DDBJ databases">
        <title>Draft Genome Sequences of Two Novel Amoeba-resistant Intranuclear Bacteria, Candidatus Berkiella cookevillensis and Candidatus Berkiella aquae.</title>
        <authorList>
            <person name="Mehari Y.T."/>
            <person name="Arivett B.A."/>
            <person name="Farone A.L."/>
            <person name="Gunderson J.H."/>
            <person name="Farone M.B."/>
        </authorList>
    </citation>
    <scope>NUCLEOTIDE SEQUENCE [LARGE SCALE GENOMIC DNA]</scope>
    <source>
        <strain evidence="1">CC99</strain>
    </source>
</reference>
<dbReference type="EMBL" id="LKHV01000009">
    <property type="protein sequence ID" value="KRG18095.1"/>
    <property type="molecule type" value="Genomic_DNA"/>
</dbReference>
<organism evidence="1">
    <name type="scientific">Candidatus Berkiella cookevillensis</name>
    <dbReference type="NCBI Taxonomy" id="437022"/>
    <lineage>
        <taxon>Bacteria</taxon>
        <taxon>Pseudomonadati</taxon>
        <taxon>Pseudomonadota</taxon>
        <taxon>Gammaproteobacteria</taxon>
        <taxon>Candidatus Berkiellales</taxon>
        <taxon>Candidatus Berkiellaceae</taxon>
        <taxon>Candidatus Berkiella</taxon>
    </lineage>
</organism>
<accession>A0A0Q9YBQ8</accession>
<sequence>MKMTIVSPSYIKQKARQLKKEKSLSQHQAYDEAARYFGFHNYKHYLNVLEDKQKQAASTKETLLKNIYSEKDISTKERFAISFIQDFKISIGELLDILKQFQDSAAAIQSVCEKSNLKDVVQTFLLNDFHTEEGSSELQNLPFNQYFIAKEISVKNLQYSLENDVLYIDGDYDLKLEFECEIPEEYKDLPHFYREPMFGDFEIKIDEDAKLTIMNSSIGEKIGDRIYAEIFR</sequence>
<name>A0A0Q9YBQ8_9GAMM</name>
<dbReference type="AlphaFoldDB" id="A0A0Q9YBQ8"/>
<gene>
    <name evidence="1" type="ORF">CC99x_01807</name>
</gene>
<protein>
    <submittedName>
        <fullName evidence="1">Uncharacterized protein</fullName>
    </submittedName>
</protein>
<comment type="caution">
    <text evidence="1">The sequence shown here is derived from an EMBL/GenBank/DDBJ whole genome shotgun (WGS) entry which is preliminary data.</text>
</comment>
<evidence type="ECO:0000313" key="1">
    <source>
        <dbReference type="EMBL" id="KRG18095.1"/>
    </source>
</evidence>